<dbReference type="RefSeq" id="WP_344862086.1">
    <property type="nucleotide sequence ID" value="NZ_BAAAUT010000034.1"/>
</dbReference>
<organism evidence="1 2">
    <name type="scientific">Planomonospora alba</name>
    <dbReference type="NCBI Taxonomy" id="161354"/>
    <lineage>
        <taxon>Bacteria</taxon>
        <taxon>Bacillati</taxon>
        <taxon>Actinomycetota</taxon>
        <taxon>Actinomycetes</taxon>
        <taxon>Streptosporangiales</taxon>
        <taxon>Streptosporangiaceae</taxon>
        <taxon>Planomonospora</taxon>
    </lineage>
</organism>
<protein>
    <submittedName>
        <fullName evidence="1">Uncharacterized protein</fullName>
    </submittedName>
</protein>
<sequence length="99" mass="10209">MKLHPGARLRSAVSEAEVIVVRAPDDEVDLRCGGVPVIGHDQSAAQGPGDDGHELLIGKRYSDASGTLEVLVTKAGSGQLTLDGEPLTIKPAKALPSSD</sequence>
<reference evidence="2" key="1">
    <citation type="journal article" date="2019" name="Int. J. Syst. Evol. Microbiol.">
        <title>The Global Catalogue of Microorganisms (GCM) 10K type strain sequencing project: providing services to taxonomists for standard genome sequencing and annotation.</title>
        <authorList>
            <consortium name="The Broad Institute Genomics Platform"/>
            <consortium name="The Broad Institute Genome Sequencing Center for Infectious Disease"/>
            <person name="Wu L."/>
            <person name="Ma J."/>
        </authorList>
    </citation>
    <scope>NUCLEOTIDE SEQUENCE [LARGE SCALE GENOMIC DNA]</scope>
    <source>
        <strain evidence="2">JCM 9373</strain>
    </source>
</reference>
<dbReference type="EMBL" id="BAAAUT010000034">
    <property type="protein sequence ID" value="GAA3146593.1"/>
    <property type="molecule type" value="Genomic_DNA"/>
</dbReference>
<keyword evidence="2" id="KW-1185">Reference proteome</keyword>
<evidence type="ECO:0000313" key="2">
    <source>
        <dbReference type="Proteomes" id="UP001500320"/>
    </source>
</evidence>
<dbReference type="Proteomes" id="UP001500320">
    <property type="component" value="Unassembled WGS sequence"/>
</dbReference>
<accession>A0ABP6NFE3</accession>
<gene>
    <name evidence="1" type="ORF">GCM10010466_42020</name>
</gene>
<comment type="caution">
    <text evidence="1">The sequence shown here is derived from an EMBL/GenBank/DDBJ whole genome shotgun (WGS) entry which is preliminary data.</text>
</comment>
<proteinExistence type="predicted"/>
<name>A0ABP6NFE3_9ACTN</name>
<evidence type="ECO:0000313" key="1">
    <source>
        <dbReference type="EMBL" id="GAA3146593.1"/>
    </source>
</evidence>